<reference evidence="1 2" key="1">
    <citation type="submission" date="2020-08" db="EMBL/GenBank/DDBJ databases">
        <title>Genomic Encyclopedia of Type Strains, Phase IV (KMG-V): Genome sequencing to study the core and pangenomes of soil and plant-associated prokaryotes.</title>
        <authorList>
            <person name="Whitman W."/>
        </authorList>
    </citation>
    <scope>NUCLEOTIDE SEQUENCE [LARGE SCALE GENOMIC DNA]</scope>
    <source>
        <strain evidence="1 2">M2T3</strain>
    </source>
</reference>
<evidence type="ECO:0000313" key="1">
    <source>
        <dbReference type="EMBL" id="MBB6499032.1"/>
    </source>
</evidence>
<dbReference type="AlphaFoldDB" id="A0A7X0J3C8"/>
<dbReference type="Gene3D" id="1.10.10.60">
    <property type="entry name" value="Homeodomain-like"/>
    <property type="match status" value="1"/>
</dbReference>
<dbReference type="EMBL" id="JACHCC010000003">
    <property type="protein sequence ID" value="MBB6499032.1"/>
    <property type="molecule type" value="Genomic_DNA"/>
</dbReference>
<comment type="caution">
    <text evidence="1">The sequence shown here is derived from an EMBL/GenBank/DDBJ whole genome shotgun (WGS) entry which is preliminary data.</text>
</comment>
<evidence type="ECO:0000313" key="2">
    <source>
        <dbReference type="Proteomes" id="UP000521017"/>
    </source>
</evidence>
<accession>A0A7X0J3C8</accession>
<dbReference type="Proteomes" id="UP000521017">
    <property type="component" value="Unassembled WGS sequence"/>
</dbReference>
<protein>
    <submittedName>
        <fullName evidence="1">YesN/AraC family two-component response regulator</fullName>
    </submittedName>
</protein>
<sequence>MSIEKISYFHSDKPQTIGLPPVSYCANQLHLSPNYFGDLIKKETGKTPLEYIIAKERIFYPFLQKNTGYTPNQYRILN</sequence>
<proteinExistence type="predicted"/>
<gene>
    <name evidence="1" type="ORF">HDF25_001173</name>
</gene>
<name>A0A7X0J3C8_9SPHI</name>
<organism evidence="1 2">
    <name type="scientific">Pedobacter cryoconitis</name>
    <dbReference type="NCBI Taxonomy" id="188932"/>
    <lineage>
        <taxon>Bacteria</taxon>
        <taxon>Pseudomonadati</taxon>
        <taxon>Bacteroidota</taxon>
        <taxon>Sphingobacteriia</taxon>
        <taxon>Sphingobacteriales</taxon>
        <taxon>Sphingobacteriaceae</taxon>
        <taxon>Pedobacter</taxon>
    </lineage>
</organism>